<dbReference type="SUPFAM" id="SSF55729">
    <property type="entry name" value="Acyl-CoA N-acyltransferases (Nat)"/>
    <property type="match status" value="1"/>
</dbReference>
<dbReference type="GO" id="GO:0016747">
    <property type="term" value="F:acyltransferase activity, transferring groups other than amino-acyl groups"/>
    <property type="evidence" value="ECO:0007669"/>
    <property type="project" value="InterPro"/>
</dbReference>
<dbReference type="OrthoDB" id="5522469at2"/>
<feature type="domain" description="N-acetyltransferase" evidence="1">
    <location>
        <begin position="2"/>
        <end position="138"/>
    </location>
</feature>
<evidence type="ECO:0000313" key="3">
    <source>
        <dbReference type="Proteomes" id="UP000050378"/>
    </source>
</evidence>
<dbReference type="AlphaFoldDB" id="A0A0P7DSX5"/>
<comment type="caution">
    <text evidence="2">The sequence shown here is derived from an EMBL/GenBank/DDBJ whole genome shotgun (WGS) entry which is preliminary data.</text>
</comment>
<dbReference type="Pfam" id="PF13673">
    <property type="entry name" value="Acetyltransf_10"/>
    <property type="match status" value="1"/>
</dbReference>
<reference evidence="2 3" key="1">
    <citation type="submission" date="2015-09" db="EMBL/GenBank/DDBJ databases">
        <title>Draft Genome Sequence of Pseudoalteromonas lipolytica UCD-48B.</title>
        <authorList>
            <person name="Krusor M."/>
            <person name="Coil D.A."/>
            <person name="Lang J.M."/>
            <person name="Eisen J.A."/>
            <person name="Alexiev A."/>
        </authorList>
    </citation>
    <scope>NUCLEOTIDE SEQUENCE [LARGE SCALE GENOMIC DNA]</scope>
    <source>
        <strain evidence="2 3">UCD-48B</strain>
    </source>
</reference>
<name>A0A0P7DSX5_9GAMM</name>
<dbReference type="InterPro" id="IPR016181">
    <property type="entry name" value="Acyl_CoA_acyltransferase"/>
</dbReference>
<proteinExistence type="predicted"/>
<dbReference type="PATRIC" id="fig|570156.3.peg.2121"/>
<sequence>MIEFVAVTEQDKAYLLDLRLNTMVEHLENQGLFLSLEQHQARVAEHFEHSHLVLNDGQCVGAAKFIVSDQAISLLQLQIAPKEQGKGLGTKVLGALKAQTAEINLTVLKANPAYGLYQRAGFKTLGEDDYEFHMQWQK</sequence>
<evidence type="ECO:0000313" key="2">
    <source>
        <dbReference type="EMBL" id="KPM84387.1"/>
    </source>
</evidence>
<dbReference type="Gene3D" id="3.40.630.30">
    <property type="match status" value="1"/>
</dbReference>
<evidence type="ECO:0000259" key="1">
    <source>
        <dbReference type="PROSITE" id="PS51186"/>
    </source>
</evidence>
<dbReference type="EMBL" id="LJTC01000003">
    <property type="protein sequence ID" value="KPM84387.1"/>
    <property type="molecule type" value="Genomic_DNA"/>
</dbReference>
<dbReference type="InterPro" id="IPR000182">
    <property type="entry name" value="GNAT_dom"/>
</dbReference>
<accession>A0A0P7DSX5</accession>
<organism evidence="2 3">
    <name type="scientific">Pseudoalteromonas lipolytica</name>
    <dbReference type="NCBI Taxonomy" id="570156"/>
    <lineage>
        <taxon>Bacteria</taxon>
        <taxon>Pseudomonadati</taxon>
        <taxon>Pseudomonadota</taxon>
        <taxon>Gammaproteobacteria</taxon>
        <taxon>Alteromonadales</taxon>
        <taxon>Pseudoalteromonadaceae</taxon>
        <taxon>Pseudoalteromonas</taxon>
    </lineage>
</organism>
<protein>
    <recommendedName>
        <fullName evidence="1">N-acetyltransferase domain-containing protein</fullName>
    </recommendedName>
</protein>
<dbReference type="PROSITE" id="PS51186">
    <property type="entry name" value="GNAT"/>
    <property type="match status" value="1"/>
</dbReference>
<dbReference type="Proteomes" id="UP000050378">
    <property type="component" value="Unassembled WGS sequence"/>
</dbReference>
<gene>
    <name evidence="2" type="ORF">AOG27_05680</name>
</gene>
<dbReference type="RefSeq" id="WP_054552046.1">
    <property type="nucleotide sequence ID" value="NZ_LJTC01000003.1"/>
</dbReference>
<dbReference type="STRING" id="570156.AOG27_05680"/>